<evidence type="ECO:0000256" key="1">
    <source>
        <dbReference type="ARBA" id="ARBA00004604"/>
    </source>
</evidence>
<keyword evidence="5" id="KW-0539">Nucleus</keyword>
<organism evidence="6 7">
    <name type="scientific">Nematocida ausubeli (strain ATCC PRA-371 / ERTm2)</name>
    <name type="common">Nematode killer fungus</name>
    <dbReference type="NCBI Taxonomy" id="1913371"/>
    <lineage>
        <taxon>Eukaryota</taxon>
        <taxon>Fungi</taxon>
        <taxon>Fungi incertae sedis</taxon>
        <taxon>Microsporidia</taxon>
        <taxon>Nematocida</taxon>
    </lineage>
</organism>
<keyword evidence="3" id="KW-0240">DNA-directed RNA polymerase</keyword>
<comment type="caution">
    <text evidence="6">The sequence shown here is derived from an EMBL/GenBank/DDBJ whole genome shotgun (WGS) entry which is preliminary data.</text>
</comment>
<keyword evidence="7" id="KW-1185">Reference proteome</keyword>
<evidence type="ECO:0008006" key="8">
    <source>
        <dbReference type="Google" id="ProtNLM"/>
    </source>
</evidence>
<sequence length="360" mass="40884">MKDFIAVVAPFKKNYTFRLETEENTSILKSDCSKREITVIASEETDIPCNYVLASTAETAPETVEINGKTMHITEVKYFKAKTFFRKDEKESGSNVRAKTITELSLEFGSAAFARSFKKRKQMNEVTKETEDTGNSLMQEKLASNGADMSQTPVPMESDLEPVFPKKNTSAKKPIDIYTLEGILGFSPFAVIEESIHLLKDNEISVGTLTESVLKKSQFKYEEEKDLSVWALVFDSISKILEGVRKKKLTYLYEMEDPIQAVMIKKIVKHFIGPILAHKPIILDKKTHSRLVVRIIIMLLLRSNGVLNIQTYPQCFFKMGIDAIRKLLKEIGCVKANPRDYKPSERQHASMIYILSMDAE</sequence>
<accession>A0A086IZ03</accession>
<dbReference type="GO" id="GO:0006351">
    <property type="term" value="P:DNA-templated transcription"/>
    <property type="evidence" value="ECO:0007669"/>
    <property type="project" value="InterPro"/>
</dbReference>
<dbReference type="GO" id="GO:0003677">
    <property type="term" value="F:DNA binding"/>
    <property type="evidence" value="ECO:0007669"/>
    <property type="project" value="InterPro"/>
</dbReference>
<dbReference type="AlphaFoldDB" id="A0A086IZ03"/>
<reference evidence="6 7" key="1">
    <citation type="journal article" date="2014" name="Genome Announc.">
        <title>Genome Sequence of the Microsporidian Species Nematocida sp1 Strain ERTm6 (ATCC PRA-372).</title>
        <authorList>
            <person name="Bakowski M.A."/>
            <person name="Priest M."/>
            <person name="Young S."/>
            <person name="Cuomo C.A."/>
            <person name="Troemel E.R."/>
        </authorList>
    </citation>
    <scope>NUCLEOTIDE SEQUENCE [LARGE SCALE GENOMIC DNA]</scope>
    <source>
        <strain evidence="6 7">ERTm6</strain>
    </source>
</reference>
<evidence type="ECO:0000313" key="7">
    <source>
        <dbReference type="Proteomes" id="UP000054524"/>
    </source>
</evidence>
<dbReference type="RefSeq" id="XP_052903676.1">
    <property type="nucleotide sequence ID" value="XM_053050047.1"/>
</dbReference>
<dbReference type="InterPro" id="IPR009668">
    <property type="entry name" value="RNA_pol-assoc_fac_A49-like"/>
</dbReference>
<dbReference type="HOGENOM" id="CLU_769641_0_0_1"/>
<dbReference type="GeneID" id="77677416"/>
<dbReference type="OrthoDB" id="2188064at2759"/>
<dbReference type="Pfam" id="PF06870">
    <property type="entry name" value="RNA_pol_I_A49"/>
    <property type="match status" value="1"/>
</dbReference>
<dbReference type="GO" id="GO:0005730">
    <property type="term" value="C:nucleolus"/>
    <property type="evidence" value="ECO:0007669"/>
    <property type="project" value="UniProtKB-SubCell"/>
</dbReference>
<dbReference type="EMBL" id="AKIJ01000007">
    <property type="protein sequence ID" value="KFG25121.1"/>
    <property type="molecule type" value="Genomic_DNA"/>
</dbReference>
<evidence type="ECO:0000256" key="5">
    <source>
        <dbReference type="ARBA" id="ARBA00023242"/>
    </source>
</evidence>
<comment type="subcellular location">
    <subcellularLocation>
        <location evidence="1">Nucleus</location>
        <location evidence="1">Nucleolus</location>
    </subcellularLocation>
</comment>
<protein>
    <recommendedName>
        <fullName evidence="8">DNA-directed RNA polymerase I subunit RPA49</fullName>
    </recommendedName>
</protein>
<evidence type="ECO:0000256" key="4">
    <source>
        <dbReference type="ARBA" id="ARBA00023163"/>
    </source>
</evidence>
<gene>
    <name evidence="6" type="ORF">NESG_02443</name>
</gene>
<proteinExistence type="inferred from homology"/>
<evidence type="ECO:0000256" key="2">
    <source>
        <dbReference type="ARBA" id="ARBA00009430"/>
    </source>
</evidence>
<evidence type="ECO:0000313" key="6">
    <source>
        <dbReference type="EMBL" id="KFG25121.1"/>
    </source>
</evidence>
<evidence type="ECO:0000256" key="3">
    <source>
        <dbReference type="ARBA" id="ARBA00022478"/>
    </source>
</evidence>
<comment type="similarity">
    <text evidence="2">Belongs to the eukaryotic RPA49/POLR1E RNA polymerase subunit family.</text>
</comment>
<name>A0A086IZ03_NEMA1</name>
<dbReference type="GO" id="GO:0000428">
    <property type="term" value="C:DNA-directed RNA polymerase complex"/>
    <property type="evidence" value="ECO:0007669"/>
    <property type="project" value="UniProtKB-KW"/>
</dbReference>
<dbReference type="Proteomes" id="UP000054524">
    <property type="component" value="Unassembled WGS sequence"/>
</dbReference>
<keyword evidence="4" id="KW-0804">Transcription</keyword>